<evidence type="ECO:0000259" key="7">
    <source>
        <dbReference type="PROSITE" id="PS50157"/>
    </source>
</evidence>
<dbReference type="PROSITE" id="PS00028">
    <property type="entry name" value="ZINC_FINGER_C2H2_1"/>
    <property type="match status" value="5"/>
</dbReference>
<keyword evidence="10" id="KW-1185">Reference proteome</keyword>
<feature type="binding site" evidence="6">
    <location>
        <position position="59"/>
    </location>
    <ligand>
        <name>Zn(2+)</name>
        <dbReference type="ChEBI" id="CHEBI:29105"/>
    </ligand>
</feature>
<evidence type="ECO:0000256" key="2">
    <source>
        <dbReference type="ARBA" id="ARBA00022737"/>
    </source>
</evidence>
<dbReference type="SUPFAM" id="SSF57716">
    <property type="entry name" value="Glucocorticoid receptor-like (DNA-binding domain)"/>
    <property type="match status" value="1"/>
</dbReference>
<feature type="domain" description="ZAD" evidence="8">
    <location>
        <begin position="8"/>
        <end position="83"/>
    </location>
</feature>
<dbReference type="PROSITE" id="PS50157">
    <property type="entry name" value="ZINC_FINGER_C2H2_2"/>
    <property type="match status" value="5"/>
</dbReference>
<feature type="domain" description="C2H2-type" evidence="7">
    <location>
        <begin position="356"/>
        <end position="383"/>
    </location>
</feature>
<dbReference type="PROSITE" id="PS51915">
    <property type="entry name" value="ZAD"/>
    <property type="match status" value="1"/>
</dbReference>
<comment type="caution">
    <text evidence="9">The sequence shown here is derived from an EMBL/GenBank/DDBJ whole genome shotgun (WGS) entry which is preliminary data.</text>
</comment>
<dbReference type="SMART" id="SM00355">
    <property type="entry name" value="ZnF_C2H2"/>
    <property type="match status" value="7"/>
</dbReference>
<evidence type="ECO:0000259" key="8">
    <source>
        <dbReference type="PROSITE" id="PS51915"/>
    </source>
</evidence>
<name>A0ABQ7QCP2_PLUXY</name>
<dbReference type="PANTHER" id="PTHR24379">
    <property type="entry name" value="KRAB AND ZINC FINGER DOMAIN-CONTAINING"/>
    <property type="match status" value="1"/>
</dbReference>
<gene>
    <name evidence="9" type="ORF">JYU34_012998</name>
</gene>
<accession>A0ABQ7QCP2</accession>
<feature type="binding site" evidence="6">
    <location>
        <position position="10"/>
    </location>
    <ligand>
        <name>Zn(2+)</name>
        <dbReference type="ChEBI" id="CHEBI:29105"/>
    </ligand>
</feature>
<evidence type="ECO:0000313" key="10">
    <source>
        <dbReference type="Proteomes" id="UP000823941"/>
    </source>
</evidence>
<dbReference type="Pfam" id="PF00096">
    <property type="entry name" value="zf-C2H2"/>
    <property type="match status" value="3"/>
</dbReference>
<feature type="domain" description="C2H2-type" evidence="7">
    <location>
        <begin position="271"/>
        <end position="298"/>
    </location>
</feature>
<organism evidence="9 10">
    <name type="scientific">Plutella xylostella</name>
    <name type="common">Diamondback moth</name>
    <name type="synonym">Plutella maculipennis</name>
    <dbReference type="NCBI Taxonomy" id="51655"/>
    <lineage>
        <taxon>Eukaryota</taxon>
        <taxon>Metazoa</taxon>
        <taxon>Ecdysozoa</taxon>
        <taxon>Arthropoda</taxon>
        <taxon>Hexapoda</taxon>
        <taxon>Insecta</taxon>
        <taxon>Pterygota</taxon>
        <taxon>Neoptera</taxon>
        <taxon>Endopterygota</taxon>
        <taxon>Lepidoptera</taxon>
        <taxon>Glossata</taxon>
        <taxon>Ditrysia</taxon>
        <taxon>Yponomeutoidea</taxon>
        <taxon>Plutellidae</taxon>
        <taxon>Plutella</taxon>
    </lineage>
</organism>
<keyword evidence="3 5" id="KW-0863">Zinc-finger</keyword>
<sequence length="397" mass="46676">MLTTNKLNMCRICLGNNCSKDAATLRYDERYSYAEVIMFCLKVQICTDSKITTQLCMTCFRKINSFYKFKQLAQTSDKYLKDLQKQQMISKEHIQDVLKVEEIKTENDTEGIVEHAVVKLEFPDSNNLKKEDLQDMDSNALDSDDECLMAIKQQKLAKKTEQSMNDSDAVKINRGRRKNPKLLDKEKNKQVCHECGETVKNLRQHSRKHRSKTKVFPCELCPKVFNYANNRKKHITRTHLGIKQECDICHKKVVALNSHKLVMHNREALKFACKICDHRVSTQLHLEKHLQTHSNERPYECHLCDGKYKTNVQLTLHKREVHDKEKRHLCQYCSKGYFKKSRLQEHLRSHTKETPYECPECGKRYRNMQTLGRHRLTHRGVKQHHCTLCPMSFYVSG</sequence>
<evidence type="ECO:0000256" key="6">
    <source>
        <dbReference type="PROSITE-ProRule" id="PRU01263"/>
    </source>
</evidence>
<protein>
    <submittedName>
        <fullName evidence="9">Uncharacterized protein</fullName>
    </submittedName>
</protein>
<evidence type="ECO:0000313" key="9">
    <source>
        <dbReference type="EMBL" id="KAG7302992.1"/>
    </source>
</evidence>
<feature type="binding site" evidence="6">
    <location>
        <position position="13"/>
    </location>
    <ligand>
        <name>Zn(2+)</name>
        <dbReference type="ChEBI" id="CHEBI:29105"/>
    </ligand>
</feature>
<feature type="domain" description="C2H2-type" evidence="7">
    <location>
        <begin position="299"/>
        <end position="327"/>
    </location>
</feature>
<feature type="binding site" evidence="6">
    <location>
        <position position="56"/>
    </location>
    <ligand>
        <name>Zn(2+)</name>
        <dbReference type="ChEBI" id="CHEBI:29105"/>
    </ligand>
</feature>
<evidence type="ECO:0000256" key="4">
    <source>
        <dbReference type="ARBA" id="ARBA00022833"/>
    </source>
</evidence>
<evidence type="ECO:0000256" key="5">
    <source>
        <dbReference type="PROSITE-ProRule" id="PRU00042"/>
    </source>
</evidence>
<dbReference type="Pfam" id="PF07776">
    <property type="entry name" value="zf-AD"/>
    <property type="match status" value="1"/>
</dbReference>
<keyword evidence="4 6" id="KW-0862">Zinc</keyword>
<dbReference type="InterPro" id="IPR013087">
    <property type="entry name" value="Znf_C2H2_type"/>
</dbReference>
<evidence type="ECO:0000256" key="3">
    <source>
        <dbReference type="ARBA" id="ARBA00022771"/>
    </source>
</evidence>
<dbReference type="EMBL" id="JAHIBW010000017">
    <property type="protein sequence ID" value="KAG7302992.1"/>
    <property type="molecule type" value="Genomic_DNA"/>
</dbReference>
<dbReference type="Proteomes" id="UP000823941">
    <property type="component" value="Chromosome 17"/>
</dbReference>
<dbReference type="SUPFAM" id="SSF57667">
    <property type="entry name" value="beta-beta-alpha zinc fingers"/>
    <property type="match status" value="3"/>
</dbReference>
<evidence type="ECO:0000256" key="1">
    <source>
        <dbReference type="ARBA" id="ARBA00022723"/>
    </source>
</evidence>
<dbReference type="Gene3D" id="3.30.160.60">
    <property type="entry name" value="Classic Zinc Finger"/>
    <property type="match status" value="4"/>
</dbReference>
<proteinExistence type="predicted"/>
<feature type="domain" description="C2H2-type" evidence="7">
    <location>
        <begin position="216"/>
        <end position="244"/>
    </location>
</feature>
<keyword evidence="2" id="KW-0677">Repeat</keyword>
<dbReference type="PANTHER" id="PTHR24379:SF127">
    <property type="entry name" value="BLOODY FINGERS-RELATED"/>
    <property type="match status" value="1"/>
</dbReference>
<keyword evidence="1 6" id="KW-0479">Metal-binding</keyword>
<dbReference type="InterPro" id="IPR036236">
    <property type="entry name" value="Znf_C2H2_sf"/>
</dbReference>
<dbReference type="Gene3D" id="3.40.1800.20">
    <property type="match status" value="1"/>
</dbReference>
<reference evidence="9 10" key="1">
    <citation type="submission" date="2021-06" db="EMBL/GenBank/DDBJ databases">
        <title>A haploid diamondback moth (Plutella xylostella L.) genome assembly resolves 31 chromosomes and identifies a diamide resistance mutation.</title>
        <authorList>
            <person name="Ward C.M."/>
            <person name="Perry K.D."/>
            <person name="Baker G."/>
            <person name="Powis K."/>
            <person name="Heckel D.G."/>
            <person name="Baxter S.W."/>
        </authorList>
    </citation>
    <scope>NUCLEOTIDE SEQUENCE [LARGE SCALE GENOMIC DNA]</scope>
    <source>
        <strain evidence="9 10">LV</strain>
        <tissue evidence="9">Single pupa</tissue>
    </source>
</reference>
<dbReference type="InterPro" id="IPR012934">
    <property type="entry name" value="Znf_AD"/>
</dbReference>
<dbReference type="SMART" id="SM00868">
    <property type="entry name" value="zf-AD"/>
    <property type="match status" value="1"/>
</dbReference>
<feature type="domain" description="C2H2-type" evidence="7">
    <location>
        <begin position="328"/>
        <end position="355"/>
    </location>
</feature>